<dbReference type="SUPFAM" id="SSF48350">
    <property type="entry name" value="GTPase activation domain, GAP"/>
    <property type="match status" value="1"/>
</dbReference>
<dbReference type="GeneID" id="20230581"/>
<sequence>GLDQEGIFRINGSARIVDKIRTSFDQTGDADLDEDCDVMAIAGALKLYLRELPDSTVPEHMTNQFIAIQEGDSDSCVKLLKLAVKDLPLDNYNLLKFLCQFLVIVAHHESCNKMGSTSLGIVFGPNIFR</sequence>
<dbReference type="Proteomes" id="UP000030746">
    <property type="component" value="Unassembled WGS sequence"/>
</dbReference>
<proteinExistence type="predicted"/>
<dbReference type="HOGENOM" id="CLU_015883_7_2_1"/>
<dbReference type="InterPro" id="IPR008936">
    <property type="entry name" value="Rho_GTPase_activation_prot"/>
</dbReference>
<dbReference type="InterPro" id="IPR039102">
    <property type="entry name" value="FAM13"/>
</dbReference>
<dbReference type="Pfam" id="PF00620">
    <property type="entry name" value="RhoGAP"/>
    <property type="match status" value="1"/>
</dbReference>
<organism evidence="2 3">
    <name type="scientific">Lottia gigantea</name>
    <name type="common">Giant owl limpet</name>
    <dbReference type="NCBI Taxonomy" id="225164"/>
    <lineage>
        <taxon>Eukaryota</taxon>
        <taxon>Metazoa</taxon>
        <taxon>Spiralia</taxon>
        <taxon>Lophotrochozoa</taxon>
        <taxon>Mollusca</taxon>
        <taxon>Gastropoda</taxon>
        <taxon>Patellogastropoda</taxon>
        <taxon>Lottioidea</taxon>
        <taxon>Lottiidae</taxon>
        <taxon>Lottia</taxon>
    </lineage>
</organism>
<evidence type="ECO:0000259" key="1">
    <source>
        <dbReference type="PROSITE" id="PS50238"/>
    </source>
</evidence>
<protein>
    <recommendedName>
        <fullName evidence="1">Rho-GAP domain-containing protein</fullName>
    </recommendedName>
</protein>
<dbReference type="OMA" id="MINFEND"/>
<dbReference type="InterPro" id="IPR000198">
    <property type="entry name" value="RhoGAP_dom"/>
</dbReference>
<dbReference type="CDD" id="cd00159">
    <property type="entry name" value="RhoGAP"/>
    <property type="match status" value="1"/>
</dbReference>
<dbReference type="Gene3D" id="1.10.555.10">
    <property type="entry name" value="Rho GTPase activation protein"/>
    <property type="match status" value="1"/>
</dbReference>
<evidence type="ECO:0000313" key="2">
    <source>
        <dbReference type="EMBL" id="ESP03869.1"/>
    </source>
</evidence>
<dbReference type="PANTHER" id="PTHR15904">
    <property type="entry name" value="FAM13"/>
    <property type="match status" value="1"/>
</dbReference>
<dbReference type="OrthoDB" id="185175at2759"/>
<feature type="non-terminal residue" evidence="2">
    <location>
        <position position="1"/>
    </location>
</feature>
<dbReference type="PROSITE" id="PS50238">
    <property type="entry name" value="RHOGAP"/>
    <property type="match status" value="1"/>
</dbReference>
<feature type="domain" description="Rho-GAP" evidence="1">
    <location>
        <begin position="1"/>
        <end position="129"/>
    </location>
</feature>
<name>V4AII8_LOTGI</name>
<keyword evidence="3" id="KW-1185">Reference proteome</keyword>
<dbReference type="AlphaFoldDB" id="V4AII8"/>
<dbReference type="KEGG" id="lgi:LOTGIDRAFT_110377"/>
<dbReference type="SMART" id="SM00324">
    <property type="entry name" value="RhoGAP"/>
    <property type="match status" value="1"/>
</dbReference>
<evidence type="ECO:0000313" key="3">
    <source>
        <dbReference type="Proteomes" id="UP000030746"/>
    </source>
</evidence>
<dbReference type="EMBL" id="KB199905">
    <property type="protein sequence ID" value="ESP03869.1"/>
    <property type="molecule type" value="Genomic_DNA"/>
</dbReference>
<dbReference type="RefSeq" id="XP_009045351.1">
    <property type="nucleotide sequence ID" value="XM_009047103.1"/>
</dbReference>
<dbReference type="PANTHER" id="PTHR15904:SF17">
    <property type="entry name" value="RHO-GAP DOMAIN-CONTAINING PROTEIN"/>
    <property type="match status" value="1"/>
</dbReference>
<dbReference type="CTD" id="20230581"/>
<reference evidence="2 3" key="1">
    <citation type="journal article" date="2013" name="Nature">
        <title>Insights into bilaterian evolution from three spiralian genomes.</title>
        <authorList>
            <person name="Simakov O."/>
            <person name="Marletaz F."/>
            <person name="Cho S.J."/>
            <person name="Edsinger-Gonzales E."/>
            <person name="Havlak P."/>
            <person name="Hellsten U."/>
            <person name="Kuo D.H."/>
            <person name="Larsson T."/>
            <person name="Lv J."/>
            <person name="Arendt D."/>
            <person name="Savage R."/>
            <person name="Osoegawa K."/>
            <person name="de Jong P."/>
            <person name="Grimwood J."/>
            <person name="Chapman J.A."/>
            <person name="Shapiro H."/>
            <person name="Aerts A."/>
            <person name="Otillar R.P."/>
            <person name="Terry A.Y."/>
            <person name="Boore J.L."/>
            <person name="Grigoriev I.V."/>
            <person name="Lindberg D.R."/>
            <person name="Seaver E.C."/>
            <person name="Weisblat D.A."/>
            <person name="Putnam N.H."/>
            <person name="Rokhsar D.S."/>
        </authorList>
    </citation>
    <scope>NUCLEOTIDE SEQUENCE [LARGE SCALE GENOMIC DNA]</scope>
</reference>
<accession>V4AII8</accession>
<gene>
    <name evidence="2" type="ORF">LOTGIDRAFT_110377</name>
</gene>
<dbReference type="GO" id="GO:0007165">
    <property type="term" value="P:signal transduction"/>
    <property type="evidence" value="ECO:0007669"/>
    <property type="project" value="InterPro"/>
</dbReference>